<dbReference type="Proteomes" id="UP000184221">
    <property type="component" value="Unassembled WGS sequence"/>
</dbReference>
<dbReference type="Pfam" id="PF20573">
    <property type="entry name" value="DUF6782"/>
    <property type="match status" value="1"/>
</dbReference>
<dbReference type="InterPro" id="IPR046709">
    <property type="entry name" value="DUF6782"/>
</dbReference>
<dbReference type="EMBL" id="FQXC01000001">
    <property type="protein sequence ID" value="SHG85368.1"/>
    <property type="molecule type" value="Genomic_DNA"/>
</dbReference>
<evidence type="ECO:0000313" key="3">
    <source>
        <dbReference type="EMBL" id="SHG85368.1"/>
    </source>
</evidence>
<dbReference type="OrthoDB" id="7834193at2"/>
<organism evidence="3 4">
    <name type="scientific">Marivita hallyeonensis</name>
    <dbReference type="NCBI Taxonomy" id="996342"/>
    <lineage>
        <taxon>Bacteria</taxon>
        <taxon>Pseudomonadati</taxon>
        <taxon>Pseudomonadota</taxon>
        <taxon>Alphaproteobacteria</taxon>
        <taxon>Rhodobacterales</taxon>
        <taxon>Roseobacteraceae</taxon>
        <taxon>Marivita</taxon>
    </lineage>
</organism>
<gene>
    <name evidence="3" type="ORF">SAMN05443551_0795</name>
</gene>
<sequence>MTLRPFSVTCFHHALLPSVLLLSAVQVHAETVCADPPFDSPEPIARVVEATSEAISGFAGLEMTLSSAIREICIADKLHAARGYFEPEARRIVLAPDLEGGLPEAVMVHELRHAEQYALGLCPSLSLAMRDYAQAIFAMEADASVASLVVAARLKESGNDSMWEAISRWPMQSDVAAAFETRLEETDSLSQAAQAGFDAWFANEQRTDVYYVSSCLDYLDRTEEAHLLPQYDRVAPEFLDQLCTLPDGTPYQCALPED</sequence>
<dbReference type="AlphaFoldDB" id="A0A1M5N765"/>
<reference evidence="3 4" key="1">
    <citation type="submission" date="2016-11" db="EMBL/GenBank/DDBJ databases">
        <authorList>
            <person name="Jaros S."/>
            <person name="Januszkiewicz K."/>
            <person name="Wedrychowicz H."/>
        </authorList>
    </citation>
    <scope>NUCLEOTIDE SEQUENCE [LARGE SCALE GENOMIC DNA]</scope>
    <source>
        <strain evidence="3 4">DSM 29431</strain>
    </source>
</reference>
<evidence type="ECO:0000313" key="4">
    <source>
        <dbReference type="Proteomes" id="UP000184221"/>
    </source>
</evidence>
<proteinExistence type="predicted"/>
<dbReference type="STRING" id="996342.SAMN05443551_0795"/>
<evidence type="ECO:0000256" key="1">
    <source>
        <dbReference type="SAM" id="SignalP"/>
    </source>
</evidence>
<protein>
    <recommendedName>
        <fullName evidence="2">DUF6782 domain-containing protein</fullName>
    </recommendedName>
</protein>
<keyword evidence="4" id="KW-1185">Reference proteome</keyword>
<accession>A0A1M5N765</accession>
<name>A0A1M5N765_9RHOB</name>
<keyword evidence="1" id="KW-0732">Signal</keyword>
<feature type="chain" id="PRO_5009912525" description="DUF6782 domain-containing protein" evidence="1">
    <location>
        <begin position="30"/>
        <end position="258"/>
    </location>
</feature>
<feature type="signal peptide" evidence="1">
    <location>
        <begin position="1"/>
        <end position="29"/>
    </location>
</feature>
<evidence type="ECO:0000259" key="2">
    <source>
        <dbReference type="Pfam" id="PF20573"/>
    </source>
</evidence>
<feature type="domain" description="DUF6782" evidence="2">
    <location>
        <begin position="28"/>
        <end position="253"/>
    </location>
</feature>